<reference evidence="1 2" key="1">
    <citation type="submission" date="2015-01" db="EMBL/GenBank/DDBJ databases">
        <title>Draft genome of the acidophilic iron oxidizer Ferrimicrobium acidiphilum strain T23.</title>
        <authorList>
            <person name="Poehlein A."/>
            <person name="Eisen S."/>
            <person name="Schloemann M."/>
            <person name="Johnson B.D."/>
            <person name="Daniel R."/>
            <person name="Muehling M."/>
        </authorList>
    </citation>
    <scope>NUCLEOTIDE SEQUENCE [LARGE SCALE GENOMIC DNA]</scope>
    <source>
        <strain evidence="1 2">T23</strain>
    </source>
</reference>
<dbReference type="AlphaFoldDB" id="A0A0D8FSL8"/>
<evidence type="ECO:0000313" key="2">
    <source>
        <dbReference type="Proteomes" id="UP000032336"/>
    </source>
</evidence>
<protein>
    <submittedName>
        <fullName evidence="1">Uncharacterized protein</fullName>
    </submittedName>
</protein>
<comment type="caution">
    <text evidence="1">The sequence shown here is derived from an EMBL/GenBank/DDBJ whole genome shotgun (WGS) entry which is preliminary data.</text>
</comment>
<keyword evidence="2" id="KW-1185">Reference proteome</keyword>
<sequence length="149" mass="17046">MDADPQQQLYEEMDCLWEQVPKAPSRAQRVRRGEFALDGPWERRITRNRRLSLKTLLPSFADQLSVRSTWCGLILSTDITAGPLITIKEFRGHREVWLRGSIRKLLPGALDPAAKGSSSTPVDVYRRYSPDFGGIWELEVLPRGQRRAI</sequence>
<proteinExistence type="predicted"/>
<organism evidence="1 2">
    <name type="scientific">Ferrimicrobium acidiphilum DSM 19497</name>
    <dbReference type="NCBI Taxonomy" id="1121877"/>
    <lineage>
        <taxon>Bacteria</taxon>
        <taxon>Bacillati</taxon>
        <taxon>Actinomycetota</taxon>
        <taxon>Acidimicrobiia</taxon>
        <taxon>Acidimicrobiales</taxon>
        <taxon>Acidimicrobiaceae</taxon>
        <taxon>Ferrimicrobium</taxon>
    </lineage>
</organism>
<dbReference type="EMBL" id="JXUW01000019">
    <property type="protein sequence ID" value="KJE76268.1"/>
    <property type="molecule type" value="Genomic_DNA"/>
</dbReference>
<dbReference type="Proteomes" id="UP000032336">
    <property type="component" value="Unassembled WGS sequence"/>
</dbReference>
<dbReference type="GeneID" id="78373112"/>
<dbReference type="RefSeq" id="WP_035391447.1">
    <property type="nucleotide sequence ID" value="NZ_JQKF01000046.1"/>
</dbReference>
<accession>A0A0D8FSL8</accession>
<gene>
    <name evidence="1" type="ORF">FEAC_20030</name>
</gene>
<evidence type="ECO:0000313" key="1">
    <source>
        <dbReference type="EMBL" id="KJE76268.1"/>
    </source>
</evidence>
<dbReference type="STRING" id="1121877.FEAC_20030"/>
<name>A0A0D8FSL8_9ACTN</name>